<proteinExistence type="predicted"/>
<accession>A0ABS2AS46</accession>
<keyword evidence="5" id="KW-0560">Oxidoreductase</keyword>
<name>A0ABS2AS46_9ACTN</name>
<dbReference type="Gene3D" id="3.40.30.120">
    <property type="match status" value="1"/>
</dbReference>
<keyword evidence="2" id="KW-0285">Flavoprotein</keyword>
<evidence type="ECO:0000313" key="6">
    <source>
        <dbReference type="Proteomes" id="UP000632138"/>
    </source>
</evidence>
<dbReference type="EMBL" id="JAENHP010000027">
    <property type="protein sequence ID" value="MBM2622636.1"/>
    <property type="molecule type" value="Genomic_DNA"/>
</dbReference>
<gene>
    <name evidence="5" type="ORF">JIG36_44760</name>
</gene>
<evidence type="ECO:0000256" key="1">
    <source>
        <dbReference type="ARBA" id="ARBA00001974"/>
    </source>
</evidence>
<dbReference type="PANTHER" id="PTHR43004">
    <property type="entry name" value="TRK SYSTEM POTASSIUM UPTAKE PROTEIN"/>
    <property type="match status" value="1"/>
</dbReference>
<dbReference type="SUPFAM" id="SSF51905">
    <property type="entry name" value="FAD/NAD(P)-binding domain"/>
    <property type="match status" value="1"/>
</dbReference>
<dbReference type="InterPro" id="IPR050641">
    <property type="entry name" value="RIFMO-like"/>
</dbReference>
<comment type="caution">
    <text evidence="5">The sequence shown here is derived from an EMBL/GenBank/DDBJ whole genome shotgun (WGS) entry which is preliminary data.</text>
</comment>
<evidence type="ECO:0000256" key="3">
    <source>
        <dbReference type="ARBA" id="ARBA00022827"/>
    </source>
</evidence>
<dbReference type="Pfam" id="PF21274">
    <property type="entry name" value="Rng_hyd_C"/>
    <property type="match status" value="1"/>
</dbReference>
<reference evidence="5 6" key="1">
    <citation type="submission" date="2021-01" db="EMBL/GenBank/DDBJ databases">
        <title>Actinoplanes sp. nov. LDG1-06 isolated from lichen.</title>
        <authorList>
            <person name="Saeng-In P."/>
            <person name="Phongsopitanun W."/>
            <person name="Kanchanasin P."/>
            <person name="Yuki M."/>
            <person name="Kudo T."/>
            <person name="Ohkuma M."/>
            <person name="Tanasupawat S."/>
        </authorList>
    </citation>
    <scope>NUCLEOTIDE SEQUENCE [LARGE SCALE GENOMIC DNA]</scope>
    <source>
        <strain evidence="5 6">LDG1-06</strain>
    </source>
</reference>
<evidence type="ECO:0000259" key="4">
    <source>
        <dbReference type="Pfam" id="PF01494"/>
    </source>
</evidence>
<dbReference type="Pfam" id="PF01494">
    <property type="entry name" value="FAD_binding_3"/>
    <property type="match status" value="1"/>
</dbReference>
<organism evidence="5 6">
    <name type="scientific">Paractinoplanes ovalisporus</name>
    <dbReference type="NCBI Taxonomy" id="2810368"/>
    <lineage>
        <taxon>Bacteria</taxon>
        <taxon>Bacillati</taxon>
        <taxon>Actinomycetota</taxon>
        <taxon>Actinomycetes</taxon>
        <taxon>Micromonosporales</taxon>
        <taxon>Micromonosporaceae</taxon>
        <taxon>Paractinoplanes</taxon>
    </lineage>
</organism>
<dbReference type="GO" id="GO:0004497">
    <property type="term" value="F:monooxygenase activity"/>
    <property type="evidence" value="ECO:0007669"/>
    <property type="project" value="UniProtKB-KW"/>
</dbReference>
<keyword evidence="6" id="KW-1185">Reference proteome</keyword>
<dbReference type="PRINTS" id="PR00420">
    <property type="entry name" value="RNGMNOXGNASE"/>
</dbReference>
<keyword evidence="3" id="KW-0274">FAD</keyword>
<dbReference type="InterPro" id="IPR002938">
    <property type="entry name" value="FAD-bd"/>
</dbReference>
<sequence>MEFDVVICGGGPNGLMTACELALAGVRPVVIEPRTGPSTEQRANGMVGQVVRLLDRRGLYERLSGGAHPAPVEHFMFAAFPLPFGRLEHNPVHTILVPQQRIEAMLAERARELGVEIRGGHTLTGLAQKDDMVVAEINGPDGSYSLESAFLIGADGGRSVTRKLSGIDFPGVTTDKTVSRAAHVSVPDSLRDPISGGLRIPAYGVIPPFLHHRTERGLVSFAPFPDGRTLISASTTSRPAGEEPFSVDELRDVLEYVLGVPVPIGPPAGDGPHMLRRTVGGNTRIADRYRDGRVLLVGDAAHVHSAIGGPGLNLGLQDAVNLAWKLAATVRGWAPDGLLDTYEIERRPAAERVTMQTQAQSVLVGPGPEVTALRVLFGELLEEPAVLQRVADLIAGADFRYDMGAPGPWVGRFSPDLGDVQRQGRAVLVDNTGRLAGVAAPWSDRVDVVGVPVDGVAAMLVRPDGYVAWAAATGGEPDVAALETALTRWFGAA</sequence>
<keyword evidence="5" id="KW-0503">Monooxygenase</keyword>
<comment type="cofactor">
    <cofactor evidence="1">
        <name>FAD</name>
        <dbReference type="ChEBI" id="CHEBI:57692"/>
    </cofactor>
</comment>
<evidence type="ECO:0000256" key="2">
    <source>
        <dbReference type="ARBA" id="ARBA00022630"/>
    </source>
</evidence>
<feature type="domain" description="FAD-binding" evidence="4">
    <location>
        <begin position="3"/>
        <end position="356"/>
    </location>
</feature>
<dbReference type="Proteomes" id="UP000632138">
    <property type="component" value="Unassembled WGS sequence"/>
</dbReference>
<protein>
    <submittedName>
        <fullName evidence="5">FAD-dependent monooxygenase</fullName>
    </submittedName>
</protein>
<dbReference type="InterPro" id="IPR036188">
    <property type="entry name" value="FAD/NAD-bd_sf"/>
</dbReference>
<evidence type="ECO:0000313" key="5">
    <source>
        <dbReference type="EMBL" id="MBM2622636.1"/>
    </source>
</evidence>
<dbReference type="PANTHER" id="PTHR43004:SF19">
    <property type="entry name" value="BINDING MONOOXYGENASE, PUTATIVE (JCVI)-RELATED"/>
    <property type="match status" value="1"/>
</dbReference>
<dbReference type="Gene3D" id="3.30.70.2450">
    <property type="match status" value="1"/>
</dbReference>
<dbReference type="Gene3D" id="3.50.50.60">
    <property type="entry name" value="FAD/NAD(P)-binding domain"/>
    <property type="match status" value="2"/>
</dbReference>